<dbReference type="CDD" id="cd10429">
    <property type="entry name" value="GAAP_like"/>
    <property type="match status" value="1"/>
</dbReference>
<dbReference type="AlphaFoldDB" id="A0A9N8V0W4"/>
<name>A0A9N8V0W4_9GLOM</name>
<feature type="transmembrane region" description="Helical" evidence="5">
    <location>
        <begin position="199"/>
        <end position="218"/>
    </location>
</feature>
<feature type="transmembrane region" description="Helical" evidence="5">
    <location>
        <begin position="143"/>
        <end position="161"/>
    </location>
</feature>
<feature type="transmembrane region" description="Helical" evidence="5">
    <location>
        <begin position="56"/>
        <end position="76"/>
    </location>
</feature>
<reference evidence="6" key="1">
    <citation type="submission" date="2021-06" db="EMBL/GenBank/DDBJ databases">
        <authorList>
            <person name="Kallberg Y."/>
            <person name="Tangrot J."/>
            <person name="Rosling A."/>
        </authorList>
    </citation>
    <scope>NUCLEOTIDE SEQUENCE</scope>
    <source>
        <strain evidence="6">MT106</strain>
    </source>
</reference>
<comment type="similarity">
    <text evidence="5">Belongs to the BI1 family.</text>
</comment>
<dbReference type="Proteomes" id="UP000789831">
    <property type="component" value="Unassembled WGS sequence"/>
</dbReference>
<keyword evidence="4 5" id="KW-0472">Membrane</keyword>
<dbReference type="GO" id="GO:0016020">
    <property type="term" value="C:membrane"/>
    <property type="evidence" value="ECO:0007669"/>
    <property type="project" value="UniProtKB-SubCell"/>
</dbReference>
<evidence type="ECO:0000256" key="4">
    <source>
        <dbReference type="ARBA" id="ARBA00023136"/>
    </source>
</evidence>
<proteinExistence type="inferred from homology"/>
<keyword evidence="7" id="KW-1185">Reference proteome</keyword>
<comment type="subcellular location">
    <subcellularLocation>
        <location evidence="1">Membrane</location>
        <topology evidence="1">Multi-pass membrane protein</topology>
    </subcellularLocation>
</comment>
<dbReference type="InterPro" id="IPR006214">
    <property type="entry name" value="Bax_inhibitor_1-related"/>
</dbReference>
<protein>
    <submittedName>
        <fullName evidence="6">1194_t:CDS:1</fullName>
    </submittedName>
</protein>
<gene>
    <name evidence="6" type="ORF">AGERDE_LOCUS183</name>
</gene>
<feature type="transmembrane region" description="Helical" evidence="5">
    <location>
        <begin position="173"/>
        <end position="193"/>
    </location>
</feature>
<dbReference type="PANTHER" id="PTHR23291">
    <property type="entry name" value="BAX INHIBITOR-RELATED"/>
    <property type="match status" value="1"/>
</dbReference>
<keyword evidence="2 5" id="KW-0812">Transmembrane</keyword>
<evidence type="ECO:0000256" key="5">
    <source>
        <dbReference type="RuleBase" id="RU004379"/>
    </source>
</evidence>
<evidence type="ECO:0000256" key="2">
    <source>
        <dbReference type="ARBA" id="ARBA00022692"/>
    </source>
</evidence>
<feature type="transmembrane region" description="Helical" evidence="5">
    <location>
        <begin position="116"/>
        <end position="137"/>
    </location>
</feature>
<feature type="transmembrane region" description="Helical" evidence="5">
    <location>
        <begin position="230"/>
        <end position="251"/>
    </location>
</feature>
<dbReference type="OrthoDB" id="7933078at2759"/>
<feature type="transmembrane region" description="Helical" evidence="5">
    <location>
        <begin position="88"/>
        <end position="107"/>
    </location>
</feature>
<evidence type="ECO:0000313" key="7">
    <source>
        <dbReference type="Proteomes" id="UP000789831"/>
    </source>
</evidence>
<accession>A0A9N8V0W4</accession>
<evidence type="ECO:0000256" key="1">
    <source>
        <dbReference type="ARBA" id="ARBA00004141"/>
    </source>
</evidence>
<dbReference type="Pfam" id="PF01027">
    <property type="entry name" value="Bax1-I"/>
    <property type="match status" value="1"/>
</dbReference>
<keyword evidence="3 5" id="KW-1133">Transmembrane helix</keyword>
<dbReference type="PANTHER" id="PTHR23291:SF50">
    <property type="entry name" value="PROTEIN LIFEGUARD 4"/>
    <property type="match status" value="1"/>
</dbReference>
<dbReference type="EMBL" id="CAJVPL010000008">
    <property type="protein sequence ID" value="CAG8433618.1"/>
    <property type="molecule type" value="Genomic_DNA"/>
</dbReference>
<comment type="caution">
    <text evidence="6">The sequence shown here is derived from an EMBL/GenBank/DDBJ whole genome shotgun (WGS) entry which is preliminary data.</text>
</comment>
<evidence type="ECO:0000256" key="3">
    <source>
        <dbReference type="ARBA" id="ARBA00022989"/>
    </source>
</evidence>
<sequence length="256" mass="28834">MATNYPAPPPSYSESPTPREPLLAREWEQDVPDDFKYGVSVMQCDASIRNAFVGKVYSILGVQLLFSIVTGALFMYNESVKNWVQTNMWLMWVSIIGSFVSIIAVNFKSRSFPTNYILLGAFTFFESYMVGAALTVFDKEMVLQALIITFGIFIGLTLFTLQSKWDFSGMGPFLLGGLLLFVCIGLVQLFIPFSRILDLVIAIGIAVLFCGFIIYDTYMLMNTLSPEEYVVAAINLYLDFLNLFLAILRILNDVRE</sequence>
<organism evidence="6 7">
    <name type="scientific">Ambispora gerdemannii</name>
    <dbReference type="NCBI Taxonomy" id="144530"/>
    <lineage>
        <taxon>Eukaryota</taxon>
        <taxon>Fungi</taxon>
        <taxon>Fungi incertae sedis</taxon>
        <taxon>Mucoromycota</taxon>
        <taxon>Glomeromycotina</taxon>
        <taxon>Glomeromycetes</taxon>
        <taxon>Archaeosporales</taxon>
        <taxon>Ambisporaceae</taxon>
        <taxon>Ambispora</taxon>
    </lineage>
</organism>
<evidence type="ECO:0000313" key="6">
    <source>
        <dbReference type="EMBL" id="CAG8433618.1"/>
    </source>
</evidence>